<evidence type="ECO:0000256" key="2">
    <source>
        <dbReference type="ARBA" id="ARBA00023140"/>
    </source>
</evidence>
<dbReference type="PANTHER" id="PTHR24096:SF353">
    <property type="entry name" value="GH16244P-RELATED"/>
    <property type="match status" value="1"/>
</dbReference>
<protein>
    <recommendedName>
        <fullName evidence="7">Luciferin 4-monooxygenase</fullName>
    </recommendedName>
</protein>
<sequence length="532" mass="58959">MSKPTFDPINKIWNGPKVPPVFNPDQNIGYIILNILQQTPDLVTQISADTGVSVTCQQMYDRSIKIAKYLTQCGMKEGDLIGFVTANTENLAPIVFACFTLGLPINPLSPIMNVKDIVQMFSMTKPKMIFCDAENVKVVQNAVDEIKSEAKILTVMDKVDGYECTTEILKDMEGQRTDFFQFPTIDSNSIAAILCSSGSTGFPKGVCKSHRQILSDIGLFPSRGELSICFQGSPIFWLSGFSILISGTFSKYIRVVTSKPFTAQDFVNIINKYRVTVVTIPPYFLVSLLQIDNLKPLESIKFFTIGGAIISEQLCEKFKPFIPNGFYFMGYGCTEEDGLAVNITQKKMGGAGMVSNNVQLKIVDTNGSSLGPNESGEIYSKIPVHFSGYFGDPEKTAEAFDGDWFKTGDIGYFDDDQFLFVTGRTKELLKYNNFQVTPSEIEEIINEIQGVQSSCVVGVPQSHSGNDIIHAYVILEESKSLSEEFILKYVDNKVIDPKKIRGGVHIVQEFPLGATGKVDRKKIKEMAQNLVK</sequence>
<organism evidence="5 6">
    <name type="scientific">Chironomus riparius</name>
    <dbReference type="NCBI Taxonomy" id="315576"/>
    <lineage>
        <taxon>Eukaryota</taxon>
        <taxon>Metazoa</taxon>
        <taxon>Ecdysozoa</taxon>
        <taxon>Arthropoda</taxon>
        <taxon>Hexapoda</taxon>
        <taxon>Insecta</taxon>
        <taxon>Pterygota</taxon>
        <taxon>Neoptera</taxon>
        <taxon>Endopterygota</taxon>
        <taxon>Diptera</taxon>
        <taxon>Nematocera</taxon>
        <taxon>Chironomoidea</taxon>
        <taxon>Chironomidae</taxon>
        <taxon>Chironominae</taxon>
        <taxon>Chironomus</taxon>
    </lineage>
</organism>
<dbReference type="GO" id="GO:0005777">
    <property type="term" value="C:peroxisome"/>
    <property type="evidence" value="ECO:0007669"/>
    <property type="project" value="UniProtKB-SubCell"/>
</dbReference>
<accession>A0A9N9RYW6</accession>
<comment type="subcellular location">
    <subcellularLocation>
        <location evidence="1">Peroxisome</location>
    </subcellularLocation>
</comment>
<reference evidence="5" key="2">
    <citation type="submission" date="2022-10" db="EMBL/GenBank/DDBJ databases">
        <authorList>
            <consortium name="ENA_rothamsted_submissions"/>
            <consortium name="culmorum"/>
            <person name="King R."/>
        </authorList>
    </citation>
    <scope>NUCLEOTIDE SEQUENCE</scope>
</reference>
<dbReference type="InterPro" id="IPR000873">
    <property type="entry name" value="AMP-dep_synth/lig_dom"/>
</dbReference>
<evidence type="ECO:0000259" key="4">
    <source>
        <dbReference type="Pfam" id="PF13193"/>
    </source>
</evidence>
<dbReference type="InterPro" id="IPR025110">
    <property type="entry name" value="AMP-bd_C"/>
</dbReference>
<dbReference type="PANTHER" id="PTHR24096">
    <property type="entry name" value="LONG-CHAIN-FATTY-ACID--COA LIGASE"/>
    <property type="match status" value="1"/>
</dbReference>
<dbReference type="Pfam" id="PF13193">
    <property type="entry name" value="AMP-binding_C"/>
    <property type="match status" value="1"/>
</dbReference>
<dbReference type="InterPro" id="IPR020845">
    <property type="entry name" value="AMP-binding_CS"/>
</dbReference>
<dbReference type="Gene3D" id="3.30.300.30">
    <property type="match status" value="1"/>
</dbReference>
<dbReference type="AlphaFoldDB" id="A0A9N9RYW6"/>
<dbReference type="Proteomes" id="UP001153620">
    <property type="component" value="Chromosome 3"/>
</dbReference>
<dbReference type="FunFam" id="3.40.50.12780:FF:000025">
    <property type="entry name" value="luciferin 4-monooxygenase"/>
    <property type="match status" value="1"/>
</dbReference>
<evidence type="ECO:0000313" key="6">
    <source>
        <dbReference type="Proteomes" id="UP001153620"/>
    </source>
</evidence>
<feature type="domain" description="AMP-dependent synthetase/ligase" evidence="3">
    <location>
        <begin position="37"/>
        <end position="390"/>
    </location>
</feature>
<proteinExistence type="predicted"/>
<reference evidence="5" key="1">
    <citation type="submission" date="2022-01" db="EMBL/GenBank/DDBJ databases">
        <authorList>
            <person name="King R."/>
        </authorList>
    </citation>
    <scope>NUCLEOTIDE SEQUENCE</scope>
</reference>
<evidence type="ECO:0000259" key="3">
    <source>
        <dbReference type="Pfam" id="PF00501"/>
    </source>
</evidence>
<dbReference type="OrthoDB" id="10253869at2759"/>
<name>A0A9N9RYW6_9DIPT</name>
<keyword evidence="6" id="KW-1185">Reference proteome</keyword>
<dbReference type="GO" id="GO:0004467">
    <property type="term" value="F:long-chain fatty acid-CoA ligase activity"/>
    <property type="evidence" value="ECO:0007669"/>
    <property type="project" value="TreeGrafter"/>
</dbReference>
<dbReference type="GO" id="GO:0046949">
    <property type="term" value="P:fatty-acyl-CoA biosynthetic process"/>
    <property type="evidence" value="ECO:0007669"/>
    <property type="project" value="TreeGrafter"/>
</dbReference>
<dbReference type="Gene3D" id="3.40.50.12780">
    <property type="entry name" value="N-terminal domain of ligase-like"/>
    <property type="match status" value="1"/>
</dbReference>
<dbReference type="InterPro" id="IPR045851">
    <property type="entry name" value="AMP-bd_C_sf"/>
</dbReference>
<dbReference type="Pfam" id="PF00501">
    <property type="entry name" value="AMP-binding"/>
    <property type="match status" value="1"/>
</dbReference>
<gene>
    <name evidence="5" type="ORF">CHIRRI_LOCUS9480</name>
</gene>
<dbReference type="InterPro" id="IPR042099">
    <property type="entry name" value="ANL_N_sf"/>
</dbReference>
<dbReference type="EMBL" id="OU895879">
    <property type="protein sequence ID" value="CAG9806625.1"/>
    <property type="molecule type" value="Genomic_DNA"/>
</dbReference>
<keyword evidence="2" id="KW-0576">Peroxisome</keyword>
<feature type="domain" description="AMP-binding enzyme C-terminal" evidence="4">
    <location>
        <begin position="440"/>
        <end position="517"/>
    </location>
</feature>
<evidence type="ECO:0008006" key="7">
    <source>
        <dbReference type="Google" id="ProtNLM"/>
    </source>
</evidence>
<evidence type="ECO:0000313" key="5">
    <source>
        <dbReference type="EMBL" id="CAG9806625.1"/>
    </source>
</evidence>
<dbReference type="PROSITE" id="PS00455">
    <property type="entry name" value="AMP_BINDING"/>
    <property type="match status" value="1"/>
</dbReference>
<evidence type="ECO:0000256" key="1">
    <source>
        <dbReference type="ARBA" id="ARBA00004275"/>
    </source>
</evidence>
<dbReference type="SUPFAM" id="SSF56801">
    <property type="entry name" value="Acetyl-CoA synthetase-like"/>
    <property type="match status" value="1"/>
</dbReference>